<dbReference type="RefSeq" id="WP_323357814.1">
    <property type="nucleotide sequence ID" value="NZ_JAYGHY010000073.1"/>
</dbReference>
<feature type="signal peptide" evidence="2">
    <location>
        <begin position="1"/>
        <end position="23"/>
    </location>
</feature>
<comment type="caution">
    <text evidence="4">The sequence shown here is derived from an EMBL/GenBank/DDBJ whole genome shotgun (WGS) entry which is preliminary data.</text>
</comment>
<dbReference type="InterPro" id="IPR016047">
    <property type="entry name" value="M23ase_b-sheet_dom"/>
</dbReference>
<organism evidence="4 5">
    <name type="scientific">Cyanobium gracile UHCC 0281</name>
    <dbReference type="NCBI Taxonomy" id="3110309"/>
    <lineage>
        <taxon>Bacteria</taxon>
        <taxon>Bacillati</taxon>
        <taxon>Cyanobacteriota</taxon>
        <taxon>Cyanophyceae</taxon>
        <taxon>Synechococcales</taxon>
        <taxon>Prochlorococcaceae</taxon>
        <taxon>Cyanobium</taxon>
    </lineage>
</organism>
<evidence type="ECO:0000256" key="1">
    <source>
        <dbReference type="SAM" id="MobiDB-lite"/>
    </source>
</evidence>
<feature type="compositionally biased region" description="Low complexity" evidence="1">
    <location>
        <begin position="40"/>
        <end position="53"/>
    </location>
</feature>
<dbReference type="PANTHER" id="PTHR21666:SF270">
    <property type="entry name" value="MUREIN HYDROLASE ACTIVATOR ENVC"/>
    <property type="match status" value="1"/>
</dbReference>
<name>A0ABU5SZA4_9CYAN</name>
<feature type="chain" id="PRO_5046905604" evidence="2">
    <location>
        <begin position="24"/>
        <end position="263"/>
    </location>
</feature>
<feature type="region of interest" description="Disordered" evidence="1">
    <location>
        <begin position="40"/>
        <end position="86"/>
    </location>
</feature>
<sequence length="263" mass="26845">MAPARPRWLPVLLLALLGVPVGAAPSAALPLSEPLIPDSASGAGAEAEPFPAALLPPAPPIPSPIPATTPTATPTPTPLPEPIRPERPALVPGVVAVGDLALQTPPPGPGDVGLSLPAPLHYPMAVGASEQDPWGWRYSRARGAWRMHTGLDLIADEGTAVLAVLAGRVQRVAVIDGYGLTVLIDHGAGWSSLYAHLLRASVEPGESVGAGQSLGQVGQSGNASTPHLHLELRQRQPQGLVAVDPTPLLPAPPAGGLAQQPIR</sequence>
<dbReference type="InterPro" id="IPR011055">
    <property type="entry name" value="Dup_hybrid_motif"/>
</dbReference>
<dbReference type="EC" id="3.4.-.-" evidence="4"/>
<feature type="compositionally biased region" description="Polar residues" evidence="1">
    <location>
        <begin position="213"/>
        <end position="225"/>
    </location>
</feature>
<dbReference type="SUPFAM" id="SSF51261">
    <property type="entry name" value="Duplicated hybrid motif"/>
    <property type="match status" value="1"/>
</dbReference>
<gene>
    <name evidence="4" type="ORF">VB739_14950</name>
</gene>
<keyword evidence="5" id="KW-1185">Reference proteome</keyword>
<feature type="compositionally biased region" description="Pro residues" evidence="1">
    <location>
        <begin position="54"/>
        <end position="82"/>
    </location>
</feature>
<feature type="region of interest" description="Disordered" evidence="1">
    <location>
        <begin position="208"/>
        <end position="229"/>
    </location>
</feature>
<feature type="compositionally biased region" description="Low complexity" evidence="1">
    <location>
        <begin position="254"/>
        <end position="263"/>
    </location>
</feature>
<evidence type="ECO:0000259" key="3">
    <source>
        <dbReference type="Pfam" id="PF01551"/>
    </source>
</evidence>
<dbReference type="GO" id="GO:0016787">
    <property type="term" value="F:hydrolase activity"/>
    <property type="evidence" value="ECO:0007669"/>
    <property type="project" value="UniProtKB-KW"/>
</dbReference>
<reference evidence="4 5" key="1">
    <citation type="submission" date="2023-12" db="EMBL/GenBank/DDBJ databases">
        <title>Baltic Sea Cyanobacteria.</title>
        <authorList>
            <person name="Delbaje E."/>
            <person name="Fewer D.P."/>
            <person name="Shishido T.K."/>
        </authorList>
    </citation>
    <scope>NUCLEOTIDE SEQUENCE [LARGE SCALE GENOMIC DNA]</scope>
    <source>
        <strain evidence="4 5">UHCC 0281</strain>
    </source>
</reference>
<feature type="region of interest" description="Disordered" evidence="1">
    <location>
        <begin position="241"/>
        <end position="263"/>
    </location>
</feature>
<dbReference type="EMBL" id="JAYGHY010000073">
    <property type="protein sequence ID" value="MEA5443854.1"/>
    <property type="molecule type" value="Genomic_DNA"/>
</dbReference>
<accession>A0ABU5SZA4</accession>
<dbReference type="PANTHER" id="PTHR21666">
    <property type="entry name" value="PEPTIDASE-RELATED"/>
    <property type="match status" value="1"/>
</dbReference>
<evidence type="ECO:0000256" key="2">
    <source>
        <dbReference type="SAM" id="SignalP"/>
    </source>
</evidence>
<dbReference type="CDD" id="cd12797">
    <property type="entry name" value="M23_peptidase"/>
    <property type="match status" value="1"/>
</dbReference>
<evidence type="ECO:0000313" key="5">
    <source>
        <dbReference type="Proteomes" id="UP001302329"/>
    </source>
</evidence>
<dbReference type="Proteomes" id="UP001302329">
    <property type="component" value="Unassembled WGS sequence"/>
</dbReference>
<dbReference type="Gene3D" id="2.70.70.10">
    <property type="entry name" value="Glucose Permease (Domain IIA)"/>
    <property type="match status" value="1"/>
</dbReference>
<proteinExistence type="predicted"/>
<keyword evidence="4" id="KW-0378">Hydrolase</keyword>
<feature type="domain" description="M23ase beta-sheet core" evidence="3">
    <location>
        <begin position="146"/>
        <end position="236"/>
    </location>
</feature>
<dbReference type="Pfam" id="PF01551">
    <property type="entry name" value="Peptidase_M23"/>
    <property type="match status" value="1"/>
</dbReference>
<keyword evidence="2" id="KW-0732">Signal</keyword>
<dbReference type="InterPro" id="IPR050570">
    <property type="entry name" value="Cell_wall_metabolism_enzyme"/>
</dbReference>
<protein>
    <submittedName>
        <fullName evidence="4">M23 family metallopeptidase</fullName>
        <ecNumber evidence="4">3.4.-.-</ecNumber>
    </submittedName>
</protein>
<evidence type="ECO:0000313" key="4">
    <source>
        <dbReference type="EMBL" id="MEA5443854.1"/>
    </source>
</evidence>